<dbReference type="EMBL" id="CP037423">
    <property type="protein sequence ID" value="QDV45811.1"/>
    <property type="molecule type" value="Genomic_DNA"/>
</dbReference>
<feature type="compositionally biased region" description="Basic and acidic residues" evidence="1">
    <location>
        <begin position="520"/>
        <end position="530"/>
    </location>
</feature>
<gene>
    <name evidence="2" type="ORF">Enr13x_57140</name>
</gene>
<evidence type="ECO:0000313" key="3">
    <source>
        <dbReference type="Proteomes" id="UP000319004"/>
    </source>
</evidence>
<dbReference type="KEGG" id="snep:Enr13x_57140"/>
<keyword evidence="3" id="KW-1185">Reference proteome</keyword>
<organism evidence="2 3">
    <name type="scientific">Stieleria neptunia</name>
    <dbReference type="NCBI Taxonomy" id="2527979"/>
    <lineage>
        <taxon>Bacteria</taxon>
        <taxon>Pseudomonadati</taxon>
        <taxon>Planctomycetota</taxon>
        <taxon>Planctomycetia</taxon>
        <taxon>Pirellulales</taxon>
        <taxon>Pirellulaceae</taxon>
        <taxon>Stieleria</taxon>
    </lineage>
</organism>
<dbReference type="AlphaFoldDB" id="A0A518HY79"/>
<sequence>MTQWIFAQLSGAAVRRDPNETELFKTEQAGEDEYAGTDALVREVLQNSIDAGSGHGPVRVRFALHPHSSLPDDDRLATYFARLQPGLVYRDVEFNGSGVPQLNHGYLVCEDFGTRGLDGDPLLATDPQEGNPDCQDFFWFWRNIGRSGKTGDDLGRWGLGKTVYRAASRVGCMLGLTVRKSDGARLLMGQAVLRIHKYNGTEFAPEGFWCSGYNQAETPLPISHEKDLVQFASEWNLTRTDEPGLSVVVPYVADELKAESILRLVAVNFFVPILKQELIVDVAGPGLPGRNSEFRLDHTSIDHVCGKLSWTGKARQKLSNPPPLDFARDCLANADQAVPTNVLGESRVPVMDETAFSAATLAELRKRFALEQLVAIRVRAALPKKVGKAEIGELTVFLQRTPVADRYESYYVREGMTITRLNSKPSMRGTKGLVVVDPGPLASLLGDTEGPSHISWDTSNDERPNRVWKTWKGRVKFFVKIIDGLAELLTPPPDKVDFDLLSDFFSIEQVTAPQPKRKPKEGGERTRDFDPPDPTPHWYRMQGKTGGFTICDSSSLPTPEGAILRISVAYDLPSGNPMKHWSKFDFDFRKPKASSLNFKLANVKATAKAGNVIEMEIADPDFSLTVSGFDIHRDLIVRIDEVELEESQLDQYANSGEVAT</sequence>
<evidence type="ECO:0000313" key="2">
    <source>
        <dbReference type="EMBL" id="QDV45811.1"/>
    </source>
</evidence>
<protein>
    <submittedName>
        <fullName evidence="2">Uncharacterized protein</fullName>
    </submittedName>
</protein>
<accession>A0A518HY79</accession>
<feature type="region of interest" description="Disordered" evidence="1">
    <location>
        <begin position="511"/>
        <end position="536"/>
    </location>
</feature>
<reference evidence="2 3" key="1">
    <citation type="submission" date="2019-03" db="EMBL/GenBank/DDBJ databases">
        <title>Deep-cultivation of Planctomycetes and their phenomic and genomic characterization uncovers novel biology.</title>
        <authorList>
            <person name="Wiegand S."/>
            <person name="Jogler M."/>
            <person name="Boedeker C."/>
            <person name="Pinto D."/>
            <person name="Vollmers J."/>
            <person name="Rivas-Marin E."/>
            <person name="Kohn T."/>
            <person name="Peeters S.H."/>
            <person name="Heuer A."/>
            <person name="Rast P."/>
            <person name="Oberbeckmann S."/>
            <person name="Bunk B."/>
            <person name="Jeske O."/>
            <person name="Meyerdierks A."/>
            <person name="Storesund J.E."/>
            <person name="Kallscheuer N."/>
            <person name="Luecker S."/>
            <person name="Lage O.M."/>
            <person name="Pohl T."/>
            <person name="Merkel B.J."/>
            <person name="Hornburger P."/>
            <person name="Mueller R.-W."/>
            <person name="Bruemmer F."/>
            <person name="Labrenz M."/>
            <person name="Spormann A.M."/>
            <person name="Op den Camp H."/>
            <person name="Overmann J."/>
            <person name="Amann R."/>
            <person name="Jetten M.S.M."/>
            <person name="Mascher T."/>
            <person name="Medema M.H."/>
            <person name="Devos D.P."/>
            <person name="Kaster A.-K."/>
            <person name="Ovreas L."/>
            <person name="Rohde M."/>
            <person name="Galperin M.Y."/>
            <person name="Jogler C."/>
        </authorList>
    </citation>
    <scope>NUCLEOTIDE SEQUENCE [LARGE SCALE GENOMIC DNA]</scope>
    <source>
        <strain evidence="2 3">Enr13</strain>
    </source>
</reference>
<name>A0A518HY79_9BACT</name>
<dbReference type="Proteomes" id="UP000319004">
    <property type="component" value="Chromosome"/>
</dbReference>
<evidence type="ECO:0000256" key="1">
    <source>
        <dbReference type="SAM" id="MobiDB-lite"/>
    </source>
</evidence>
<proteinExistence type="predicted"/>